<proteinExistence type="predicted"/>
<reference evidence="2" key="1">
    <citation type="journal article" date="2019" name="Int. J. Syst. Evol. Microbiol.">
        <title>The Global Catalogue of Microorganisms (GCM) 10K type strain sequencing project: providing services to taxonomists for standard genome sequencing and annotation.</title>
        <authorList>
            <consortium name="The Broad Institute Genomics Platform"/>
            <consortium name="The Broad Institute Genome Sequencing Center for Infectious Disease"/>
            <person name="Wu L."/>
            <person name="Ma J."/>
        </authorList>
    </citation>
    <scope>NUCLEOTIDE SEQUENCE [LARGE SCALE GENOMIC DNA]</scope>
    <source>
        <strain evidence="2">CGMCC 4.7242</strain>
    </source>
</reference>
<name>A0ABW4S8V4_9RHOB</name>
<dbReference type="RefSeq" id="WP_390264877.1">
    <property type="nucleotide sequence ID" value="NZ_JBHUGH010000031.1"/>
</dbReference>
<comment type="caution">
    <text evidence="1">The sequence shown here is derived from an EMBL/GenBank/DDBJ whole genome shotgun (WGS) entry which is preliminary data.</text>
</comment>
<accession>A0ABW4S8V4</accession>
<dbReference type="EMBL" id="JBHUGH010000031">
    <property type="protein sequence ID" value="MFD1914025.1"/>
    <property type="molecule type" value="Genomic_DNA"/>
</dbReference>
<organism evidence="1 2">
    <name type="scientific">Halodurantibacterium flavum</name>
    <dbReference type="NCBI Taxonomy" id="1382802"/>
    <lineage>
        <taxon>Bacteria</taxon>
        <taxon>Pseudomonadati</taxon>
        <taxon>Pseudomonadota</taxon>
        <taxon>Alphaproteobacteria</taxon>
        <taxon>Rhodobacterales</taxon>
        <taxon>Paracoccaceae</taxon>
        <taxon>Halodurantibacterium</taxon>
    </lineage>
</organism>
<dbReference type="Proteomes" id="UP001597353">
    <property type="component" value="Unassembled WGS sequence"/>
</dbReference>
<evidence type="ECO:0000313" key="1">
    <source>
        <dbReference type="EMBL" id="MFD1914025.1"/>
    </source>
</evidence>
<keyword evidence="2" id="KW-1185">Reference proteome</keyword>
<dbReference type="Pfam" id="PF13289">
    <property type="entry name" value="SIR2_2"/>
    <property type="match status" value="1"/>
</dbReference>
<evidence type="ECO:0000313" key="2">
    <source>
        <dbReference type="Proteomes" id="UP001597353"/>
    </source>
</evidence>
<sequence>MSEVEEERKFQFLRDGDAEPSELDWNKGIESARKAISEAMNAKNIAFLLGAGCSSLMKDKKELGIATMAPLAKEFCGETIEARAAGFYSDPPTAGAVPAPWRLTKDELDYLDALGVDLAKDYSRNLERLMEVLFAQRFVLRQSENPDLHPYRAVLDGIIKKVQDFLWTRVTQGAFATEGDTTVRDLYERFYKKLVLRDRSLPRPWVFTTNYDHFSELAMDRLGIPYANGFSGVVERRFNPAIFRYALAEQLDVASRKWTAVDAFVYLCKLHGSVTWTEDDHGLFPIKEVWPPESSNQMLIYPTPAKQNSSLGSPYADLFREFQSRIVREQSVLITAGYAFGDEHLNNIIYQALTIPTFRLVIFAAPDTEGEIAKLRALRDPRIWIIGGNGPADGTRAHYFDMIVEHFMPQRPSDRIDDAVRKVLSELAPKRGDETKDGEA</sequence>
<gene>
    <name evidence="1" type="ORF">ACFSGJ_17620</name>
</gene>
<protein>
    <submittedName>
        <fullName evidence="1">SIR2 family protein</fullName>
    </submittedName>
</protein>